<accession>A0A183IXW1</accession>
<dbReference type="Proteomes" id="UP000270296">
    <property type="component" value="Unassembled WGS sequence"/>
</dbReference>
<reference evidence="3" key="1">
    <citation type="submission" date="2016-06" db="UniProtKB">
        <authorList>
            <consortium name="WormBaseParasite"/>
        </authorList>
    </citation>
    <scope>IDENTIFICATION</scope>
</reference>
<dbReference type="Pfam" id="PF01731">
    <property type="entry name" value="Arylesterase"/>
    <property type="match status" value="1"/>
</dbReference>
<dbReference type="AlphaFoldDB" id="A0A183IXW1"/>
<keyword evidence="2" id="KW-1185">Reference proteome</keyword>
<name>A0A183IXW1_9BILA</name>
<evidence type="ECO:0000313" key="2">
    <source>
        <dbReference type="Proteomes" id="UP000270296"/>
    </source>
</evidence>
<organism evidence="3">
    <name type="scientific">Soboliphyme baturini</name>
    <dbReference type="NCBI Taxonomy" id="241478"/>
    <lineage>
        <taxon>Eukaryota</taxon>
        <taxon>Metazoa</taxon>
        <taxon>Ecdysozoa</taxon>
        <taxon>Nematoda</taxon>
        <taxon>Enoplea</taxon>
        <taxon>Dorylaimia</taxon>
        <taxon>Dioctophymatida</taxon>
        <taxon>Dioctophymatoidea</taxon>
        <taxon>Soboliphymatidae</taxon>
        <taxon>Soboliphyme</taxon>
    </lineage>
</organism>
<evidence type="ECO:0000313" key="1">
    <source>
        <dbReference type="EMBL" id="VDP17262.1"/>
    </source>
</evidence>
<dbReference type="GO" id="GO:0004064">
    <property type="term" value="F:arylesterase activity"/>
    <property type="evidence" value="ECO:0007669"/>
    <property type="project" value="InterPro"/>
</dbReference>
<gene>
    <name evidence="1" type="ORF">SBAD_LOCUS8459</name>
</gene>
<protein>
    <submittedName>
        <fullName evidence="3">Mobile element protein</fullName>
    </submittedName>
</protein>
<dbReference type="InterPro" id="IPR002640">
    <property type="entry name" value="Arylesterase"/>
</dbReference>
<dbReference type="WBParaSite" id="SBAD_0000876901-mRNA-1">
    <property type="protein sequence ID" value="SBAD_0000876901-mRNA-1"/>
    <property type="gene ID" value="SBAD_0000876901"/>
</dbReference>
<dbReference type="InterPro" id="IPR011042">
    <property type="entry name" value="6-blade_b-propeller_TolB-like"/>
</dbReference>
<proteinExistence type="predicted"/>
<dbReference type="Gene3D" id="2.120.10.30">
    <property type="entry name" value="TolB, C-terminal domain"/>
    <property type="match status" value="1"/>
</dbReference>
<dbReference type="EMBL" id="UZAM01011614">
    <property type="protein sequence ID" value="VDP17262.1"/>
    <property type="molecule type" value="Genomic_DNA"/>
</dbReference>
<evidence type="ECO:0000313" key="3">
    <source>
        <dbReference type="WBParaSite" id="SBAD_0000876901-mRNA-1"/>
    </source>
</evidence>
<sequence>MFNQPILRRAEMLLQLKLGSIIYYDDAIAEAKIVEQFVSMPAGIAIDRRQK</sequence>
<reference evidence="1 2" key="2">
    <citation type="submission" date="2018-11" db="EMBL/GenBank/DDBJ databases">
        <authorList>
            <consortium name="Pathogen Informatics"/>
        </authorList>
    </citation>
    <scope>NUCLEOTIDE SEQUENCE [LARGE SCALE GENOMIC DNA]</scope>
</reference>